<dbReference type="AlphaFoldDB" id="A0A0F9TL21"/>
<organism evidence="1">
    <name type="scientific">marine sediment metagenome</name>
    <dbReference type="NCBI Taxonomy" id="412755"/>
    <lineage>
        <taxon>unclassified sequences</taxon>
        <taxon>metagenomes</taxon>
        <taxon>ecological metagenomes</taxon>
    </lineage>
</organism>
<proteinExistence type="predicted"/>
<protein>
    <recommendedName>
        <fullName evidence="2">LamG-like jellyroll fold domain-containing protein</fullName>
    </recommendedName>
</protein>
<gene>
    <name evidence="1" type="ORF">LCGC14_0378400</name>
</gene>
<dbReference type="InterPro" id="IPR013320">
    <property type="entry name" value="ConA-like_dom_sf"/>
</dbReference>
<dbReference type="EMBL" id="LAZR01000306">
    <property type="protein sequence ID" value="KKN75602.1"/>
    <property type="molecule type" value="Genomic_DNA"/>
</dbReference>
<comment type="caution">
    <text evidence="1">The sequence shown here is derived from an EMBL/GenBank/DDBJ whole genome shotgun (WGS) entry which is preliminary data.</text>
</comment>
<name>A0A0F9TL21_9ZZZZ</name>
<evidence type="ECO:0008006" key="2">
    <source>
        <dbReference type="Google" id="ProtNLM"/>
    </source>
</evidence>
<evidence type="ECO:0000313" key="1">
    <source>
        <dbReference type="EMBL" id="KKN75602.1"/>
    </source>
</evidence>
<dbReference type="Pfam" id="PF13385">
    <property type="entry name" value="Laminin_G_3"/>
    <property type="match status" value="2"/>
</dbReference>
<sequence>MSNKHGSLSFEQHYATRSDTPSGSDVKIGVVWVDTDDGTVYVCTSLGPIVFTQISGVGDVVGPSSATDNAIVRFDGTTGKLIQDYSSTAPTVSDDGKVGIGNTSPQELLHVGAGTNASDISATDLLVTKAGPSNLSVRDSTNGVETFLFASSAGGILGTITNDPLDIKTNNSSAIFIDASQNVGIGTTTPNAELEIVGDIRVKTIHEVTDEGLVLSTNFNTESINGNTVLDSSTFNNHGTNNGATHNPSGGFNSGGDYAFNGSSDFINIDTALTNSLASTTKGTWTAWVKPVDATPLDSETFIAFGDVNANEFIYITILPAGKFNAFSRSAASLKFTLQTDSVVFSDNTWTHVALAQDGVSPVIYIDGVAVAQAFITEIDKTYWFNDAPNLDNGRIGTVNRNSEGEVLHFNGDIDEVKIYNRALSADEVRALYEQRTEGNNSYVSQRDMEIDINGNAKLGTLALSGALTLKVSDNQARWAALYEARLDLLGLDCLLVPMGDTNHEAGDRTTVTTVGDEQVVFTYTEAVTSWDTPPTVKGPLSIPVINFNQSDEWLETPDAAFWNDSAGSSEPSYCWAFWVNVVAGASGQSLMMKSTANNNQGQNWVTIVDSDETFRCRIIDDTANAFIGARSGVLSAGWHHLAATKHDDAITSASIITYIDGEVDRTDNTNGTYADQQDGTQVVRIGAETDGGNPLGSPVAGGPLGPVFRPVGTGAVWTPDAIRRDFQLGRAVLGV</sequence>
<dbReference type="Gene3D" id="2.60.120.200">
    <property type="match status" value="2"/>
</dbReference>
<accession>A0A0F9TL21</accession>
<dbReference type="SUPFAM" id="SSF49899">
    <property type="entry name" value="Concanavalin A-like lectins/glucanases"/>
    <property type="match status" value="2"/>
</dbReference>
<reference evidence="1" key="1">
    <citation type="journal article" date="2015" name="Nature">
        <title>Complex archaea that bridge the gap between prokaryotes and eukaryotes.</title>
        <authorList>
            <person name="Spang A."/>
            <person name="Saw J.H."/>
            <person name="Jorgensen S.L."/>
            <person name="Zaremba-Niedzwiedzka K."/>
            <person name="Martijn J."/>
            <person name="Lind A.E."/>
            <person name="van Eijk R."/>
            <person name="Schleper C."/>
            <person name="Guy L."/>
            <person name="Ettema T.J."/>
        </authorList>
    </citation>
    <scope>NUCLEOTIDE SEQUENCE</scope>
</reference>